<accession>A0A6L5X0N8</accession>
<organism evidence="1 2">
    <name type="scientific">Porcincola intestinalis</name>
    <dbReference type="NCBI Taxonomy" id="2606632"/>
    <lineage>
        <taxon>Bacteria</taxon>
        <taxon>Bacillati</taxon>
        <taxon>Bacillota</taxon>
        <taxon>Clostridia</taxon>
        <taxon>Lachnospirales</taxon>
        <taxon>Lachnospiraceae</taxon>
        <taxon>Porcincola</taxon>
    </lineage>
</organism>
<proteinExistence type="predicted"/>
<protein>
    <submittedName>
        <fullName evidence="1">Uncharacterized protein</fullName>
    </submittedName>
</protein>
<name>A0A6L5X0N8_9FIRM</name>
<evidence type="ECO:0000313" key="1">
    <source>
        <dbReference type="EMBL" id="MSS13901.1"/>
    </source>
</evidence>
<dbReference type="RefSeq" id="WP_154522618.1">
    <property type="nucleotide sequence ID" value="NZ_VULZ01000002.1"/>
</dbReference>
<reference evidence="1 2" key="1">
    <citation type="submission" date="2019-08" db="EMBL/GenBank/DDBJ databases">
        <title>In-depth cultivation of the pig gut microbiome towards novel bacterial diversity and tailored functional studies.</title>
        <authorList>
            <person name="Wylensek D."/>
            <person name="Hitch T.C.A."/>
            <person name="Clavel T."/>
        </authorList>
    </citation>
    <scope>NUCLEOTIDE SEQUENCE [LARGE SCALE GENOMIC DNA]</scope>
    <source>
        <strain evidence="1 2">Oil+RF-744-WCA-WT-11</strain>
    </source>
</reference>
<evidence type="ECO:0000313" key="2">
    <source>
        <dbReference type="Proteomes" id="UP000481852"/>
    </source>
</evidence>
<comment type="caution">
    <text evidence="1">The sequence shown here is derived from an EMBL/GenBank/DDBJ whole genome shotgun (WGS) entry which is preliminary data.</text>
</comment>
<dbReference type="Proteomes" id="UP000481852">
    <property type="component" value="Unassembled WGS sequence"/>
</dbReference>
<dbReference type="AlphaFoldDB" id="A0A6L5X0N8"/>
<keyword evidence="2" id="KW-1185">Reference proteome</keyword>
<gene>
    <name evidence="1" type="ORF">FYJ35_02390</name>
</gene>
<sequence>MRDRDLYTRGQILLMRYCRQENIELIDLIDSDKTLIRCPDGDSMKTTLNIYGDIMDYETGKIIDEGDNPHTLWEPQKWPMKWTRTDGEQLSEPKKTL</sequence>
<dbReference type="EMBL" id="VULZ01000002">
    <property type="protein sequence ID" value="MSS13901.1"/>
    <property type="molecule type" value="Genomic_DNA"/>
</dbReference>